<proteinExistence type="predicted"/>
<dbReference type="Gene3D" id="1.20.1070.10">
    <property type="entry name" value="Rhodopsin 7-helix transmembrane proteins"/>
    <property type="match status" value="1"/>
</dbReference>
<keyword evidence="1" id="KW-0472">Membrane</keyword>
<dbReference type="OrthoDB" id="5794962at2759"/>
<dbReference type="AlphaFoldDB" id="A0A0B1SB08"/>
<accession>A0A0B1SB08</accession>
<organism evidence="2 3">
    <name type="scientific">Oesophagostomum dentatum</name>
    <name type="common">Nodular worm</name>
    <dbReference type="NCBI Taxonomy" id="61180"/>
    <lineage>
        <taxon>Eukaryota</taxon>
        <taxon>Metazoa</taxon>
        <taxon>Ecdysozoa</taxon>
        <taxon>Nematoda</taxon>
        <taxon>Chromadorea</taxon>
        <taxon>Rhabditida</taxon>
        <taxon>Rhabditina</taxon>
        <taxon>Rhabditomorpha</taxon>
        <taxon>Strongyloidea</taxon>
        <taxon>Strongylidae</taxon>
        <taxon>Oesophagostomum</taxon>
    </lineage>
</organism>
<keyword evidence="1" id="KW-1133">Transmembrane helix</keyword>
<dbReference type="Pfam" id="PF10316">
    <property type="entry name" value="7TM_GPCR_Srbc"/>
    <property type="match status" value="1"/>
</dbReference>
<protein>
    <submittedName>
        <fullName evidence="2">Uncharacterized protein</fullName>
    </submittedName>
</protein>
<keyword evidence="3" id="KW-1185">Reference proteome</keyword>
<dbReference type="EMBL" id="KN599948">
    <property type="protein sequence ID" value="KHJ80712.1"/>
    <property type="molecule type" value="Genomic_DNA"/>
</dbReference>
<evidence type="ECO:0000313" key="2">
    <source>
        <dbReference type="EMBL" id="KHJ80712.1"/>
    </source>
</evidence>
<gene>
    <name evidence="2" type="ORF">OESDEN_19609</name>
</gene>
<sequence length="91" mass="10021">MPLAIQLKIKLTLTAAIALQRALALFMPLLYRNLSSATYATTSLLLGILLGAVDLFLEFLLTTIKESPNCGTIGCFVSDRFLYYWGTSNMV</sequence>
<evidence type="ECO:0000313" key="3">
    <source>
        <dbReference type="Proteomes" id="UP000053660"/>
    </source>
</evidence>
<dbReference type="InterPro" id="IPR052322">
    <property type="entry name" value="Mito_rRNA_Mtase_NSUN4"/>
</dbReference>
<dbReference type="Proteomes" id="UP000053660">
    <property type="component" value="Unassembled WGS sequence"/>
</dbReference>
<evidence type="ECO:0000256" key="1">
    <source>
        <dbReference type="SAM" id="Phobius"/>
    </source>
</evidence>
<dbReference type="PANTHER" id="PTHR46955:SF3">
    <property type="entry name" value="G_PROTEIN_RECEP_F1_2 DOMAIN-CONTAINING PROTEIN"/>
    <property type="match status" value="1"/>
</dbReference>
<dbReference type="InterPro" id="IPR019420">
    <property type="entry name" value="7TM_GPCR_serpentine_rcpt_Srbc"/>
</dbReference>
<reference evidence="2 3" key="1">
    <citation type="submission" date="2014-03" db="EMBL/GenBank/DDBJ databases">
        <title>Draft genome of the hookworm Oesophagostomum dentatum.</title>
        <authorList>
            <person name="Mitreva M."/>
        </authorList>
    </citation>
    <scope>NUCLEOTIDE SEQUENCE [LARGE SCALE GENOMIC DNA]</scope>
    <source>
        <strain evidence="2 3">OD-Hann</strain>
    </source>
</reference>
<keyword evidence="1" id="KW-0812">Transmembrane</keyword>
<feature type="transmembrane region" description="Helical" evidence="1">
    <location>
        <begin position="34"/>
        <end position="57"/>
    </location>
</feature>
<dbReference type="PANTHER" id="PTHR46955">
    <property type="entry name" value="PROTEIN CBG01349-RELATED"/>
    <property type="match status" value="1"/>
</dbReference>
<name>A0A0B1SB08_OESDE</name>
<feature type="non-terminal residue" evidence="2">
    <location>
        <position position="91"/>
    </location>
</feature>